<dbReference type="AlphaFoldDB" id="A0A1Z4GDG8"/>
<gene>
    <name evidence="1" type="ORF">NIES21_13490</name>
</gene>
<dbReference type="EMBL" id="AP018174">
    <property type="protein sequence ID" value="BAY15532.1"/>
    <property type="molecule type" value="Genomic_DNA"/>
</dbReference>
<sequence length="129" mass="15058">MAIGEAMSEAHISQNNDRTLEKALTNRIIDDYFDNSESWLRAILRMCIFSLAHLNRKPVFIVECPNQAVAKRLSRKTYPFRGLVYYLTDNLYSGDRTLFCYQESKDGSWRCFDTSTNSWKNLSNLRSRS</sequence>
<evidence type="ECO:0000313" key="1">
    <source>
        <dbReference type="EMBL" id="BAY15532.1"/>
    </source>
</evidence>
<organism evidence="1 2">
    <name type="scientific">Anabaenopsis circularis NIES-21</name>
    <dbReference type="NCBI Taxonomy" id="1085406"/>
    <lineage>
        <taxon>Bacteria</taxon>
        <taxon>Bacillati</taxon>
        <taxon>Cyanobacteriota</taxon>
        <taxon>Cyanophyceae</taxon>
        <taxon>Nostocales</taxon>
        <taxon>Nodulariaceae</taxon>
        <taxon>Anabaenopsis</taxon>
    </lineage>
</organism>
<reference evidence="1 2" key="1">
    <citation type="submission" date="2017-06" db="EMBL/GenBank/DDBJ databases">
        <title>Genome sequencing of cyanobaciteial culture collection at National Institute for Environmental Studies (NIES).</title>
        <authorList>
            <person name="Hirose Y."/>
            <person name="Shimura Y."/>
            <person name="Fujisawa T."/>
            <person name="Nakamura Y."/>
            <person name="Kawachi M."/>
        </authorList>
    </citation>
    <scope>NUCLEOTIDE SEQUENCE [LARGE SCALE GENOMIC DNA]</scope>
    <source>
        <strain evidence="1 2">NIES-21</strain>
    </source>
</reference>
<accession>A0A1Z4GDG8</accession>
<dbReference type="Proteomes" id="UP000218287">
    <property type="component" value="Chromosome"/>
</dbReference>
<protein>
    <submittedName>
        <fullName evidence="1">Uncharacterized protein</fullName>
    </submittedName>
</protein>
<keyword evidence="2" id="KW-1185">Reference proteome</keyword>
<evidence type="ECO:0000313" key="2">
    <source>
        <dbReference type="Proteomes" id="UP000218287"/>
    </source>
</evidence>
<proteinExistence type="predicted"/>
<name>A0A1Z4GDG8_9CYAN</name>